<proteinExistence type="inferred from homology"/>
<dbReference type="PROSITE" id="PS00122">
    <property type="entry name" value="CARBOXYLESTERASE_B_1"/>
    <property type="match status" value="1"/>
</dbReference>
<keyword evidence="5" id="KW-0325">Glycoprotein</keyword>
<keyword evidence="4" id="KW-1015">Disulfide bond</keyword>
<evidence type="ECO:0000256" key="4">
    <source>
        <dbReference type="ARBA" id="ARBA00023157"/>
    </source>
</evidence>
<dbReference type="InterPro" id="IPR002018">
    <property type="entry name" value="CarbesteraseB"/>
</dbReference>
<evidence type="ECO:0000259" key="7">
    <source>
        <dbReference type="Pfam" id="PF00135"/>
    </source>
</evidence>
<dbReference type="EC" id="3.1.1.-" evidence="6"/>
<feature type="domain" description="Carboxylesterase type B" evidence="7">
    <location>
        <begin position="3"/>
        <end position="522"/>
    </location>
</feature>
<reference evidence="8" key="1">
    <citation type="submission" date="2023-03" db="EMBL/GenBank/DDBJ databases">
        <title>Chromosome-level genomes of two armyworms, Mythimna separata and Mythimna loreyi, provide insights into the biosynthesis and reception of sex pheromones.</title>
        <authorList>
            <person name="Zhao H."/>
        </authorList>
    </citation>
    <scope>NUCLEOTIDE SEQUENCE</scope>
    <source>
        <strain evidence="8">BeijingLab</strain>
        <tissue evidence="8">Pupa</tissue>
    </source>
</reference>
<comment type="similarity">
    <text evidence="1 6">Belongs to the type-B carboxylesterase/lipase family.</text>
</comment>
<dbReference type="InterPro" id="IPR019826">
    <property type="entry name" value="Carboxylesterase_B_AS"/>
</dbReference>
<dbReference type="GO" id="GO:0052689">
    <property type="term" value="F:carboxylic ester hydrolase activity"/>
    <property type="evidence" value="ECO:0007669"/>
    <property type="project" value="UniProtKB-KW"/>
</dbReference>
<evidence type="ECO:0000313" key="9">
    <source>
        <dbReference type="Proteomes" id="UP001231518"/>
    </source>
</evidence>
<evidence type="ECO:0000256" key="2">
    <source>
        <dbReference type="ARBA" id="ARBA00022487"/>
    </source>
</evidence>
<protein>
    <recommendedName>
        <fullName evidence="6">Carboxylic ester hydrolase</fullName>
        <ecNumber evidence="6">3.1.1.-</ecNumber>
    </recommendedName>
</protein>
<accession>A0AAD7YHZ2</accession>
<dbReference type="Gene3D" id="3.40.50.1820">
    <property type="entry name" value="alpha/beta hydrolase"/>
    <property type="match status" value="1"/>
</dbReference>
<dbReference type="PANTHER" id="PTHR43142">
    <property type="entry name" value="CARBOXYLIC ESTER HYDROLASE"/>
    <property type="match status" value="1"/>
</dbReference>
<keyword evidence="9" id="KW-1185">Reference proteome</keyword>
<dbReference type="InterPro" id="IPR019819">
    <property type="entry name" value="Carboxylesterase_B_CS"/>
</dbReference>
<dbReference type="Pfam" id="PF00135">
    <property type="entry name" value="COesterase"/>
    <property type="match status" value="1"/>
</dbReference>
<keyword evidence="3 6" id="KW-0378">Hydrolase</keyword>
<dbReference type="PROSITE" id="PS00941">
    <property type="entry name" value="CARBOXYLESTERASE_B_2"/>
    <property type="match status" value="1"/>
</dbReference>
<dbReference type="PANTHER" id="PTHR43142:SF1">
    <property type="entry name" value="CARBOXYLIC ESTER HYDROLASE"/>
    <property type="match status" value="1"/>
</dbReference>
<dbReference type="SUPFAM" id="SSF53474">
    <property type="entry name" value="alpha/beta-Hydrolases"/>
    <property type="match status" value="1"/>
</dbReference>
<evidence type="ECO:0000256" key="6">
    <source>
        <dbReference type="RuleBase" id="RU361235"/>
    </source>
</evidence>
<comment type="caution">
    <text evidence="8">The sequence shown here is derived from an EMBL/GenBank/DDBJ whole genome shotgun (WGS) entry which is preliminary data.</text>
</comment>
<dbReference type="EMBL" id="JARGEI010000017">
    <property type="protein sequence ID" value="KAJ8716838.1"/>
    <property type="molecule type" value="Genomic_DNA"/>
</dbReference>
<sequence length="537" mass="60855">MVQVRVSEGVLEGELVQNEYGGSYCSFKGIPYAQPPTGDLRFKPPQPIKPWQGVRQAKKFASVCYQFNSTNPTLGNMSEDCLYLNVYTPDIKPKKPLPVMVWIHGGGFVWGSGDDDLYGAQFLIRHDVVLVTLNYRLEVLGFLCLDTEDVPGNAGMKDQVAALRWVKKNITNFGGDSENITIFGESAGAGSCCYHLVSPMSKGLFKRAIPQSGAATCFWSLAFEPKEKAILLAKQLGFESEDDKELYEFFKKQPVEALVNKNLPVTLAQKPYEIHFGIANEKDFGQERFFYGDVTEAIQNRTHEGVDIMTGYTQDEGLITIDLGGPLEDIIAKAKRYREMFAPKLIQNNCNITDQLKAARKIRKFYFKDDDVSMKNYVQMLKFLSVDMFVYGVMLSAKLNSRKNKVYLYKFNCKTERNCFSRVFGTDHLTKDMSVVSHCDDLTYLFPVPLFSKKVNNNSDTFEVIDRVTKLWTNFAKYGNPTPDHSLGVKWQPYTLAAQDYLDIGNQLVAGKSPDKEENDVWESVFQEYLPKYSAKQ</sequence>
<evidence type="ECO:0000256" key="5">
    <source>
        <dbReference type="ARBA" id="ARBA00023180"/>
    </source>
</evidence>
<keyword evidence="2" id="KW-0719">Serine esterase</keyword>
<dbReference type="InterPro" id="IPR029058">
    <property type="entry name" value="AB_hydrolase_fold"/>
</dbReference>
<organism evidence="8 9">
    <name type="scientific">Mythimna separata</name>
    <name type="common">Oriental armyworm</name>
    <name type="synonym">Pseudaletia separata</name>
    <dbReference type="NCBI Taxonomy" id="271217"/>
    <lineage>
        <taxon>Eukaryota</taxon>
        <taxon>Metazoa</taxon>
        <taxon>Ecdysozoa</taxon>
        <taxon>Arthropoda</taxon>
        <taxon>Hexapoda</taxon>
        <taxon>Insecta</taxon>
        <taxon>Pterygota</taxon>
        <taxon>Neoptera</taxon>
        <taxon>Endopterygota</taxon>
        <taxon>Lepidoptera</taxon>
        <taxon>Glossata</taxon>
        <taxon>Ditrysia</taxon>
        <taxon>Noctuoidea</taxon>
        <taxon>Noctuidae</taxon>
        <taxon>Noctuinae</taxon>
        <taxon>Hadenini</taxon>
        <taxon>Mythimna</taxon>
    </lineage>
</organism>
<evidence type="ECO:0000256" key="3">
    <source>
        <dbReference type="ARBA" id="ARBA00022801"/>
    </source>
</evidence>
<dbReference type="AlphaFoldDB" id="A0AAD7YHZ2"/>
<evidence type="ECO:0000256" key="1">
    <source>
        <dbReference type="ARBA" id="ARBA00005964"/>
    </source>
</evidence>
<dbReference type="Proteomes" id="UP001231518">
    <property type="component" value="Chromosome 14"/>
</dbReference>
<gene>
    <name evidence="8" type="ORF">PYW07_003465</name>
</gene>
<evidence type="ECO:0000313" key="8">
    <source>
        <dbReference type="EMBL" id="KAJ8716838.1"/>
    </source>
</evidence>
<name>A0AAD7YHZ2_MYTSE</name>